<dbReference type="Proteomes" id="UP001165090">
    <property type="component" value="Unassembled WGS sequence"/>
</dbReference>
<comment type="caution">
    <text evidence="1">The sequence shown here is derived from an EMBL/GenBank/DDBJ whole genome shotgun (WGS) entry which is preliminary data.</text>
</comment>
<gene>
    <name evidence="1" type="ORF">VaNZ11_006820</name>
</gene>
<dbReference type="PANTHER" id="PTHR17695:SF11">
    <property type="entry name" value="SMALL SUBUNIT PROCESSOME COMPONENT 20 HOMOLOG"/>
    <property type="match status" value="1"/>
</dbReference>
<accession>A0ABQ5S1I1</accession>
<reference evidence="1 2" key="1">
    <citation type="journal article" date="2023" name="IScience">
        <title>Expanded male sex-determining region conserved during the evolution of homothallism in the green alga Volvox.</title>
        <authorList>
            <person name="Yamamoto K."/>
            <person name="Matsuzaki R."/>
            <person name="Mahakham W."/>
            <person name="Heman W."/>
            <person name="Sekimoto H."/>
            <person name="Kawachi M."/>
            <person name="Minakuchi Y."/>
            <person name="Toyoda A."/>
            <person name="Nozaki H."/>
        </authorList>
    </citation>
    <scope>NUCLEOTIDE SEQUENCE [LARGE SCALE GENOMIC DNA]</scope>
    <source>
        <strain evidence="1 2">NIES-4468</strain>
    </source>
</reference>
<feature type="non-terminal residue" evidence="1">
    <location>
        <position position="1"/>
    </location>
</feature>
<evidence type="ECO:0000313" key="2">
    <source>
        <dbReference type="Proteomes" id="UP001165090"/>
    </source>
</evidence>
<name>A0ABQ5S1I1_9CHLO</name>
<protein>
    <submittedName>
        <fullName evidence="1">Uncharacterized protein</fullName>
    </submittedName>
</protein>
<dbReference type="PANTHER" id="PTHR17695">
    <property type="entry name" value="SMALL SUBUNIT PROCESSOME COMPONENT 20 HOMOLOG"/>
    <property type="match status" value="1"/>
</dbReference>
<sequence length="154" mass="16194">YYHADYVRQFAAQAVGYLLRSAPSAAALRSGVKAALAEQAAKPTPERTDGAGLVLAEAVVGVSQGLHSRAQQVLQLLLKEDLLQPSDLRPAVVSTEAESATAGTETSADATTVVVSQERLRARAAAVARVSVARLLDHLRPGKGEELWVALLAE</sequence>
<organism evidence="1 2">
    <name type="scientific">Volvox africanus</name>
    <dbReference type="NCBI Taxonomy" id="51714"/>
    <lineage>
        <taxon>Eukaryota</taxon>
        <taxon>Viridiplantae</taxon>
        <taxon>Chlorophyta</taxon>
        <taxon>core chlorophytes</taxon>
        <taxon>Chlorophyceae</taxon>
        <taxon>CS clade</taxon>
        <taxon>Chlamydomonadales</taxon>
        <taxon>Volvocaceae</taxon>
        <taxon>Volvox</taxon>
    </lineage>
</organism>
<evidence type="ECO:0000313" key="1">
    <source>
        <dbReference type="EMBL" id="GLI63747.1"/>
    </source>
</evidence>
<feature type="non-terminal residue" evidence="1">
    <location>
        <position position="154"/>
    </location>
</feature>
<proteinExistence type="predicted"/>
<keyword evidence="2" id="KW-1185">Reference proteome</keyword>
<dbReference type="EMBL" id="BSDZ01000016">
    <property type="protein sequence ID" value="GLI63747.1"/>
    <property type="molecule type" value="Genomic_DNA"/>
</dbReference>
<dbReference type="InterPro" id="IPR052575">
    <property type="entry name" value="SSU_processome_comp_20"/>
</dbReference>